<keyword evidence="2" id="KW-0547">Nucleotide-binding</keyword>
<dbReference type="InterPro" id="IPR011545">
    <property type="entry name" value="DEAD/DEAH_box_helicase_dom"/>
</dbReference>
<dbReference type="PROSITE" id="PS51192">
    <property type="entry name" value="HELICASE_ATP_BIND_1"/>
    <property type="match status" value="1"/>
</dbReference>
<dbReference type="InterPro" id="IPR000629">
    <property type="entry name" value="RNA-helicase_DEAD-box_CS"/>
</dbReference>
<dbReference type="PANTHER" id="PTHR47959:SF1">
    <property type="entry name" value="ATP-DEPENDENT RNA HELICASE DBPA"/>
    <property type="match status" value="1"/>
</dbReference>
<keyword evidence="4 11" id="KW-0347">Helicase</keyword>
<dbReference type="OrthoDB" id="434041at2759"/>
<feature type="region of interest" description="Disordered" evidence="7">
    <location>
        <begin position="620"/>
        <end position="649"/>
    </location>
</feature>
<protein>
    <recommendedName>
        <fullName evidence="1">RNA helicase</fullName>
        <ecNumber evidence="1">3.6.4.13</ecNumber>
    </recommendedName>
</protein>
<evidence type="ECO:0000259" key="9">
    <source>
        <dbReference type="PROSITE" id="PS51194"/>
    </source>
</evidence>
<dbReference type="EC" id="3.6.4.13" evidence="1"/>
<dbReference type="EMBL" id="LBMM01000028">
    <property type="protein sequence ID" value="KMR05278.1"/>
    <property type="molecule type" value="Genomic_DNA"/>
</dbReference>
<comment type="caution">
    <text evidence="11">The sequence shown here is derived from an EMBL/GenBank/DDBJ whole genome shotgun (WGS) entry which is preliminary data.</text>
</comment>
<dbReference type="Pfam" id="PF00270">
    <property type="entry name" value="DEAD"/>
    <property type="match status" value="1"/>
</dbReference>
<evidence type="ECO:0000313" key="11">
    <source>
        <dbReference type="EMBL" id="KMR05278.1"/>
    </source>
</evidence>
<proteinExistence type="predicted"/>
<evidence type="ECO:0000256" key="3">
    <source>
        <dbReference type="ARBA" id="ARBA00022801"/>
    </source>
</evidence>
<dbReference type="STRING" id="67767.A0A0J7LBS1"/>
<feature type="domain" description="DEAD-box RNA helicase Q" evidence="10">
    <location>
        <begin position="1"/>
        <end position="24"/>
    </location>
</feature>
<dbReference type="GO" id="GO:0005524">
    <property type="term" value="F:ATP binding"/>
    <property type="evidence" value="ECO:0007669"/>
    <property type="project" value="UniProtKB-KW"/>
</dbReference>
<dbReference type="CDD" id="cd17943">
    <property type="entry name" value="DEADc_DDX20"/>
    <property type="match status" value="1"/>
</dbReference>
<dbReference type="GO" id="GO:0003676">
    <property type="term" value="F:nucleic acid binding"/>
    <property type="evidence" value="ECO:0007669"/>
    <property type="project" value="InterPro"/>
</dbReference>
<evidence type="ECO:0000256" key="5">
    <source>
        <dbReference type="ARBA" id="ARBA00022840"/>
    </source>
</evidence>
<dbReference type="Pfam" id="PF12640">
    <property type="entry name" value="UPF0489"/>
    <property type="match status" value="1"/>
</dbReference>
<dbReference type="InterPro" id="IPR024131">
    <property type="entry name" value="UPF0489"/>
</dbReference>
<keyword evidence="5" id="KW-0067">ATP-binding</keyword>
<dbReference type="InterPro" id="IPR014014">
    <property type="entry name" value="RNA_helicase_DEAD_Q_motif"/>
</dbReference>
<dbReference type="InterPro" id="IPR014001">
    <property type="entry name" value="Helicase_ATP-bd"/>
</dbReference>
<dbReference type="Gene3D" id="3.40.50.300">
    <property type="entry name" value="P-loop containing nucleotide triphosphate hydrolases"/>
    <property type="match status" value="2"/>
</dbReference>
<feature type="domain" description="Helicase ATP-binding" evidence="8">
    <location>
        <begin position="27"/>
        <end position="197"/>
    </location>
</feature>
<dbReference type="Pfam" id="PF00271">
    <property type="entry name" value="Helicase_C"/>
    <property type="match status" value="1"/>
</dbReference>
<dbReference type="CDD" id="cd18787">
    <property type="entry name" value="SF2_C_DEAD"/>
    <property type="match status" value="1"/>
</dbReference>
<dbReference type="InterPro" id="IPR027417">
    <property type="entry name" value="P-loop_NTPase"/>
</dbReference>
<gene>
    <name evidence="11" type="ORF">RF55_95</name>
</gene>
<name>A0A0J7LBS1_LASNI</name>
<dbReference type="GO" id="GO:0003724">
    <property type="term" value="F:RNA helicase activity"/>
    <property type="evidence" value="ECO:0007669"/>
    <property type="project" value="UniProtKB-EC"/>
</dbReference>
<evidence type="ECO:0000256" key="4">
    <source>
        <dbReference type="ARBA" id="ARBA00022806"/>
    </source>
</evidence>
<evidence type="ECO:0000313" key="12">
    <source>
        <dbReference type="Proteomes" id="UP000036403"/>
    </source>
</evidence>
<feature type="short sequence motif" description="Q motif" evidence="6">
    <location>
        <begin position="1"/>
        <end position="24"/>
    </location>
</feature>
<dbReference type="PaxDb" id="67767-A0A0J7LBS1"/>
<dbReference type="SMART" id="SM00487">
    <property type="entry name" value="DEXDc"/>
    <property type="match status" value="1"/>
</dbReference>
<dbReference type="InterPro" id="IPR001650">
    <property type="entry name" value="Helicase_C-like"/>
</dbReference>
<dbReference type="GO" id="GO:0005829">
    <property type="term" value="C:cytosol"/>
    <property type="evidence" value="ECO:0007669"/>
    <property type="project" value="TreeGrafter"/>
</dbReference>
<feature type="compositionally biased region" description="Polar residues" evidence="7">
    <location>
        <begin position="639"/>
        <end position="649"/>
    </location>
</feature>
<sequence length="1340" mass="153071">MGFREDILDGLTAAGFQRPSPIQLKAIPLGRCGFDLIVRAKSGTGKTIVFGIIALEMLDIEISSPQVLIIAPTREIAIQISHVLQAIGSKIKGLKVEYFVGGISIEEDKKKLSTCHIAVGAPGRVKHLIEKGLLTLSKIRLFVLDEADKLMEINFQTDINYIFSKLPHSRQVIASSATYPGDLETFLQTYMSSPVLTSPDLDAPILIGIKQFVAVVPAHPNAMKQVQIKVDELVKIFTKIPFKQSLVFMNYQSRAQSVSNKINSMGFSSLYIAGNQDMAKRLETIEKLRNCECRIMLSTDLTARGIDVENINMVINFDVPTNPTTYLHRIGRAGRYGSRGISVTIISENELPSFRELLILVGGPNFYLFKLNSNYAEDVWADDITTFEKVYSKSETSNINIDQTFLESENGIPIVIPMSANSLSSAVNDTSSSENNVASTSTVKHEKCESVPSKCDTTLNDTSSPENNIVNTITIKHEKLNTYVSSKNKKHHEAVSNNLHVKPRRTNLNEKMKITSLFQHYVQEKVQGKINLQQSEKQNGISTAESIEVKISEEHEDLSIVDSSRSRNVHKFKITPDSDNPTPMEKLNENVVFEVDLSIIEDYKQEYIDIENIIQYMKAPSTDEKEEENDDKVDNNEKTSTNGSQDTCSMKDSTLMYNLQSSTSELDISEDNQIWKELNDYLLIYAEEINGNDNCINDEESLLKIASNWKELLDLEISLLDNTYKDMTDSVHKIVYEEHFSALKTFLNIQKRAFLCVFPQLRNDEEVQDTFIYSAYNSNNNLLDMYKGIEDFKSRFCTVETKFNAYFPYPINIDEYMPNLMMSSSEIEEYRKALQYFSTYHNPNKKLLEIIDYIAFLSETEKYDLIKKIKDQNLSFSDMKAFLIEEAAKRDLKNDKLTEHLQLSEKPDSLERNSILTEHVQMFEKQVSSEKDDELTECVQVPQKLISLENQDNTIQHQKTAEVDSPKIHIINKNNTKKSSEEMQEAHSNEVITVNQNQHEIQDKKCSITNTISNRNEEILENNEDSKNGKELLFQADKSTNEDDNRSMCSTISNSSFIFDEDITYSSTNKIVFNKQEVASSSNYRQKTSEKDSTYSKEVKNFQTRYTPIQTNNVPYNNMNNYSKLSKHVKFRKADPKNTVDNSATCSTSTPHATVNTREIPQYSLNPATQRFHPQDSYYNLNNQDTREKTCLSNQTDRLYQWSEHVPANSHPSRTFERKAIQSNCLSEYWGQEIHRCPENSKIHRPDDNLTNDVYSHETDIDSFLSSLRTQTDQLHLQIYKSQMFENWVSEISIENWILPAVYAGHLKNLIWVKPPWANQMTDGVLTFLIGKHKDSGLIR</sequence>
<dbReference type="PROSITE" id="PS00039">
    <property type="entry name" value="DEAD_ATP_HELICASE"/>
    <property type="match status" value="1"/>
</dbReference>
<evidence type="ECO:0000256" key="6">
    <source>
        <dbReference type="PROSITE-ProRule" id="PRU00552"/>
    </source>
</evidence>
<dbReference type="PROSITE" id="PS51194">
    <property type="entry name" value="HELICASE_CTER"/>
    <property type="match status" value="1"/>
</dbReference>
<evidence type="ECO:0000256" key="2">
    <source>
        <dbReference type="ARBA" id="ARBA00022741"/>
    </source>
</evidence>
<evidence type="ECO:0000256" key="7">
    <source>
        <dbReference type="SAM" id="MobiDB-lite"/>
    </source>
</evidence>
<dbReference type="Proteomes" id="UP000036403">
    <property type="component" value="Unassembled WGS sequence"/>
</dbReference>
<accession>A0A0J7LBS1</accession>
<dbReference type="PANTHER" id="PTHR47959">
    <property type="entry name" value="ATP-DEPENDENT RNA HELICASE RHLE-RELATED"/>
    <property type="match status" value="1"/>
</dbReference>
<keyword evidence="12" id="KW-1185">Reference proteome</keyword>
<evidence type="ECO:0000259" key="8">
    <source>
        <dbReference type="PROSITE" id="PS51192"/>
    </source>
</evidence>
<dbReference type="InterPro" id="IPR050079">
    <property type="entry name" value="DEAD_box_RNA_helicase"/>
</dbReference>
<dbReference type="SUPFAM" id="SSF52540">
    <property type="entry name" value="P-loop containing nucleoside triphosphate hydrolases"/>
    <property type="match status" value="1"/>
</dbReference>
<feature type="domain" description="Helicase C-terminal" evidence="9">
    <location>
        <begin position="232"/>
        <end position="377"/>
    </location>
</feature>
<dbReference type="GO" id="GO:0010468">
    <property type="term" value="P:regulation of gene expression"/>
    <property type="evidence" value="ECO:0007669"/>
    <property type="project" value="UniProtKB-ARBA"/>
</dbReference>
<dbReference type="PROSITE" id="PS51195">
    <property type="entry name" value="Q_MOTIF"/>
    <property type="match status" value="1"/>
</dbReference>
<reference evidence="11 12" key="1">
    <citation type="submission" date="2015-04" db="EMBL/GenBank/DDBJ databases">
        <title>Lasius niger genome sequencing.</title>
        <authorList>
            <person name="Konorov E.A."/>
            <person name="Nikitin M.A."/>
            <person name="Kirill M.V."/>
            <person name="Chang P."/>
        </authorList>
    </citation>
    <scope>NUCLEOTIDE SEQUENCE [LARGE SCALE GENOMIC DNA]</scope>
    <source>
        <tissue evidence="11">Whole</tissue>
    </source>
</reference>
<evidence type="ECO:0000256" key="1">
    <source>
        <dbReference type="ARBA" id="ARBA00012552"/>
    </source>
</evidence>
<evidence type="ECO:0000259" key="10">
    <source>
        <dbReference type="PROSITE" id="PS51195"/>
    </source>
</evidence>
<keyword evidence="3" id="KW-0378">Hydrolase</keyword>
<dbReference type="GO" id="GO:0016787">
    <property type="term" value="F:hydrolase activity"/>
    <property type="evidence" value="ECO:0007669"/>
    <property type="project" value="UniProtKB-KW"/>
</dbReference>
<dbReference type="SMART" id="SM00490">
    <property type="entry name" value="HELICc"/>
    <property type="match status" value="1"/>
</dbReference>
<organism evidence="11 12">
    <name type="scientific">Lasius niger</name>
    <name type="common">Black garden ant</name>
    <dbReference type="NCBI Taxonomy" id="67767"/>
    <lineage>
        <taxon>Eukaryota</taxon>
        <taxon>Metazoa</taxon>
        <taxon>Ecdysozoa</taxon>
        <taxon>Arthropoda</taxon>
        <taxon>Hexapoda</taxon>
        <taxon>Insecta</taxon>
        <taxon>Pterygota</taxon>
        <taxon>Neoptera</taxon>
        <taxon>Endopterygota</taxon>
        <taxon>Hymenoptera</taxon>
        <taxon>Apocrita</taxon>
        <taxon>Aculeata</taxon>
        <taxon>Formicoidea</taxon>
        <taxon>Formicidae</taxon>
        <taxon>Formicinae</taxon>
        <taxon>Lasius</taxon>
        <taxon>Lasius</taxon>
    </lineage>
</organism>